<proteinExistence type="inferred from homology"/>
<dbReference type="Pfam" id="PF01301">
    <property type="entry name" value="Glyco_hydro_35"/>
    <property type="match status" value="1"/>
</dbReference>
<feature type="region of interest" description="Disordered" evidence="3">
    <location>
        <begin position="1419"/>
        <end position="1439"/>
    </location>
</feature>
<feature type="region of interest" description="Disordered" evidence="3">
    <location>
        <begin position="1451"/>
        <end position="1501"/>
    </location>
</feature>
<dbReference type="PRINTS" id="PR00742">
    <property type="entry name" value="GLHYDRLASE35"/>
</dbReference>
<dbReference type="GO" id="GO:0004553">
    <property type="term" value="F:hydrolase activity, hydrolyzing O-glycosyl compounds"/>
    <property type="evidence" value="ECO:0007669"/>
    <property type="project" value="InterPro"/>
</dbReference>
<protein>
    <recommendedName>
        <fullName evidence="8">Beta-galactosidase</fullName>
    </recommendedName>
</protein>
<feature type="region of interest" description="Disordered" evidence="3">
    <location>
        <begin position="724"/>
        <end position="795"/>
    </location>
</feature>
<evidence type="ECO:0000256" key="2">
    <source>
        <dbReference type="RuleBase" id="RU003679"/>
    </source>
</evidence>
<feature type="domain" description="Beta-galactosidase 1-like first all-beta" evidence="5">
    <location>
        <begin position="429"/>
        <end position="537"/>
    </location>
</feature>
<name>A0A816U5K8_9BILA</name>
<evidence type="ECO:0008006" key="8">
    <source>
        <dbReference type="Google" id="ProtNLM"/>
    </source>
</evidence>
<dbReference type="Gene3D" id="3.20.20.80">
    <property type="entry name" value="Glycosidases"/>
    <property type="match status" value="1"/>
</dbReference>
<gene>
    <name evidence="6" type="ORF">MBJ925_LOCUS22780</name>
</gene>
<evidence type="ECO:0000259" key="4">
    <source>
        <dbReference type="Pfam" id="PF01301"/>
    </source>
</evidence>
<reference evidence="6" key="1">
    <citation type="submission" date="2021-02" db="EMBL/GenBank/DDBJ databases">
        <authorList>
            <person name="Nowell W R."/>
        </authorList>
    </citation>
    <scope>NUCLEOTIDE SEQUENCE</scope>
</reference>
<sequence>MLQEQYESTLILDNERHLFIRLFKENDLSRKKIRPFRILSGSLHYFRVLPQSWPDRIEKMKKAGLNTIETYIPWNLHEPEMGTYKFTEGLTDLVSFLKLVHQHQMFTIIRPSGYICAEWEWGGLPSWLLQDDHMRVRSTHPNFLKALRNYYSILLPILSEHQYNRHGQGSIIAFQIENEYGGYGDDKNYLEAIRSIYSEYYLNELFFTSDNRFDLAKGALDDVWATVNFQRNVKENIDKLVEFRPMHHLMISEYWTGWFDYWGGTHQTGQNGEYSAKDFEQDLEEILLNSKYEISLNFYMFFGGTNFGFTSGGHHFPTAKYSPLVTSYDYDAPLSEAGDPTDKYFIIQNVIKKFYEQNPNLIIYNHERAIDDKFEIIKPSISKKGALGKINIYGSKTFEQILNDDILTKKYSVHNGPLNMEQVKAENQTIGASQGFIVYTNNKIQNLLKENEEHFIAIPAVADNTIVVANGKVIFKSLHTDNSIKFTVPSDTLNLTIIVENMGRINYGSTLDRSRKGILDKVLFDNKIELTEWTVHVLGFRQGMSSITDWNKLNIDDKDANTINDLTNGPQLFYAPFHIENEKTIQNTYLSLNAQWTKGVAFINGDILVFFNEKNILKSPITLTNDHIKSEFIALRRHKKTVSIGICRCSDQALLTDTSIQHISSLTYDEFQKLSIDHSSTPSPNESRKSSTITDEILATTTDLKTVPIKHKAIIVQHKPLIHKRSTSPNRDSGYIETDGTNTSMLTDRSVISNSHTKHRSKASLEKSEDESTDTHKSLDSLQQSITKTTSEPIKKKPSGLIYSLQKRDKHVPNQTDLPVQTVTDACFIYRREVVKPDANTDDENSAIIQRGREIAYEAANTPAIPSSMPNYSRDQIRELYGELDNKTRRLQEDEYTLHSPVSNSSHEKHQWKLASPKNAKKLSSCPMPKFRLEKPADNDEALLMAAYLSTGITNPRMKPNIPIDSFHTVMMNASAKVNEWAHNNEIYLAPVSKSMISNNFHATTDNHSTMNPTPLLFDVHFNIKQSAGTPTDNNSNRPTFLEFIEQESISHTNQPTESNEQNRRILKRQSNTTDTISSSPDLNDIALETTPSTPGSCGMYLEPYMRDGYDLPCLDHNIRDSSWQHSDHDDVDDATLSLKTMTPIESPASPKFDTNIHSMPPMTSNMVDSDSLVDLDDGTTTSYYSAKESRIDTTNHSTLSLGSDETISPLHQNLIRDDIINNFISPEDNYYFDALASPSHTNQQTSSSSSVTTAADKQNLLIDNLTNLLEEIETFNHTSHQLLSRVDEESSHLSHEEEESSNTIDRVITVIDDVHQYNQIESIDSMNNLLFVYDDIDAEQLDSSIDNLVEIVHTIHQAPVVINNLLFVYDETMTPSDSESKTILNGSNEWSYDNLMNHQDETDNLGFVVHEALTSKLQKPTTYEQTHGSEESTTDNSGFVVQEALTSKLQKPTKCEQTHESEESTTDNLGFVVHEALTSKLEKPPKYEQMHGNEESTTDNLGFVVQEALTSKLQKPTKYEQTHGNEELMIDNLGFVVQEAVTSKLQKPTKYEQTHGSEESTTDNLGFVVHEALTSKLQKPTKYEQTHGSEESTTDTDSLTALVHNVLSSKLQKPMKPVIYETVEPTAENDKRITVVDAAPTTNFKKLMTVKSTAELDQSVPREAYSEFIDDSLLDTSIPEDLEKSTDGYNQESISLNDEQTDGTHTSEILTYEIGQPNQQSTTFPVTNLFQIVSDSLLAGSNYHWNKNNFELNITHQPEYDEEIYEEYGYRRTTTDSSSNEIVDRHEELCRRYSSSCKQYQTTATKLDNEIDQFEKDLIEQKPQLPSPTSDVTSEELITTIERIVDMRDVSATNRNETDDYCSTITVRRQPDDYGKYGFDFEELYDGKIQISNILDENYCHNMNIGDEIIGINNDRTFKTREECQQVFDSLWKNGHENIPITVIKSVHIPIVQGK</sequence>
<feature type="compositionally biased region" description="Polar residues" evidence="3">
    <location>
        <begin position="739"/>
        <end position="755"/>
    </location>
</feature>
<dbReference type="GO" id="GO:0005975">
    <property type="term" value="P:carbohydrate metabolic process"/>
    <property type="evidence" value="ECO:0007669"/>
    <property type="project" value="InterPro"/>
</dbReference>
<dbReference type="Pfam" id="PF21317">
    <property type="entry name" value="BetaGal_ABD_1"/>
    <property type="match status" value="1"/>
</dbReference>
<dbReference type="InterPro" id="IPR017853">
    <property type="entry name" value="GH"/>
</dbReference>
<accession>A0A816U5K8</accession>
<dbReference type="EMBL" id="CAJNRE010011658">
    <property type="protein sequence ID" value="CAF2103733.1"/>
    <property type="molecule type" value="Genomic_DNA"/>
</dbReference>
<feature type="compositionally biased region" description="Polar residues" evidence="3">
    <location>
        <begin position="780"/>
        <end position="792"/>
    </location>
</feature>
<feature type="region of interest" description="Disordered" evidence="3">
    <location>
        <begin position="1050"/>
        <end position="1091"/>
    </location>
</feature>
<evidence type="ECO:0000256" key="3">
    <source>
        <dbReference type="SAM" id="MobiDB-lite"/>
    </source>
</evidence>
<feature type="compositionally biased region" description="Basic and acidic residues" evidence="3">
    <location>
        <begin position="1481"/>
        <end position="1495"/>
    </location>
</feature>
<dbReference type="InterPro" id="IPR048912">
    <property type="entry name" value="BetaGal1-like_ABD1"/>
</dbReference>
<evidence type="ECO:0000313" key="7">
    <source>
        <dbReference type="Proteomes" id="UP000663824"/>
    </source>
</evidence>
<comment type="caution">
    <text evidence="6">The sequence shown here is derived from an EMBL/GenBank/DDBJ whole genome shotgun (WGS) entry which is preliminary data.</text>
</comment>
<dbReference type="InterPro" id="IPR031330">
    <property type="entry name" value="Gly_Hdrlase_35_cat"/>
</dbReference>
<feature type="region of interest" description="Disordered" evidence="3">
    <location>
        <begin position="1579"/>
        <end position="1599"/>
    </location>
</feature>
<dbReference type="SUPFAM" id="SSF51445">
    <property type="entry name" value="(Trans)glycosidases"/>
    <property type="match status" value="1"/>
</dbReference>
<comment type="similarity">
    <text evidence="1 2">Belongs to the glycosyl hydrolase 35 family.</text>
</comment>
<feature type="compositionally biased region" description="Polar residues" evidence="3">
    <location>
        <begin position="1069"/>
        <end position="1082"/>
    </location>
</feature>
<evidence type="ECO:0000313" key="6">
    <source>
        <dbReference type="EMBL" id="CAF2103733.1"/>
    </source>
</evidence>
<feature type="compositionally biased region" description="Polar residues" evidence="3">
    <location>
        <begin position="1050"/>
        <end position="1060"/>
    </location>
</feature>
<feature type="compositionally biased region" description="Basic and acidic residues" evidence="3">
    <location>
        <begin position="1454"/>
        <end position="1463"/>
    </location>
</feature>
<organism evidence="6 7">
    <name type="scientific">Rotaria magnacalcarata</name>
    <dbReference type="NCBI Taxonomy" id="392030"/>
    <lineage>
        <taxon>Eukaryota</taxon>
        <taxon>Metazoa</taxon>
        <taxon>Spiralia</taxon>
        <taxon>Gnathifera</taxon>
        <taxon>Rotifera</taxon>
        <taxon>Eurotatoria</taxon>
        <taxon>Bdelloidea</taxon>
        <taxon>Philodinida</taxon>
        <taxon>Philodinidae</taxon>
        <taxon>Rotaria</taxon>
    </lineage>
</organism>
<feature type="compositionally biased region" description="Basic and acidic residues" evidence="3">
    <location>
        <begin position="1582"/>
        <end position="1591"/>
    </location>
</feature>
<dbReference type="Gene3D" id="2.60.120.260">
    <property type="entry name" value="Galactose-binding domain-like"/>
    <property type="match status" value="2"/>
</dbReference>
<evidence type="ECO:0000259" key="5">
    <source>
        <dbReference type="Pfam" id="PF21317"/>
    </source>
</evidence>
<dbReference type="InterPro" id="IPR001944">
    <property type="entry name" value="Glycoside_Hdrlase_35"/>
</dbReference>
<feature type="domain" description="Glycoside hydrolase 35 catalytic" evidence="4">
    <location>
        <begin position="34"/>
        <end position="353"/>
    </location>
</feature>
<evidence type="ECO:0000256" key="1">
    <source>
        <dbReference type="ARBA" id="ARBA00009809"/>
    </source>
</evidence>
<dbReference type="Proteomes" id="UP000663824">
    <property type="component" value="Unassembled WGS sequence"/>
</dbReference>
<dbReference type="PANTHER" id="PTHR23421">
    <property type="entry name" value="BETA-GALACTOSIDASE RELATED"/>
    <property type="match status" value="1"/>
</dbReference>